<dbReference type="PROSITE" id="PS01196">
    <property type="entry name" value="PEPT_TRNA_HYDROL_2"/>
    <property type="match status" value="1"/>
</dbReference>
<dbReference type="Gene3D" id="3.40.50.1470">
    <property type="entry name" value="Peptidyl-tRNA hydrolase"/>
    <property type="match status" value="1"/>
</dbReference>
<dbReference type="NCBIfam" id="TIGR00447">
    <property type="entry name" value="pth"/>
    <property type="match status" value="1"/>
</dbReference>
<keyword evidence="4" id="KW-0694">RNA-binding</keyword>
<dbReference type="Proteomes" id="UP000033969">
    <property type="component" value="Unassembled WGS sequence"/>
</dbReference>
<dbReference type="PANTHER" id="PTHR17224">
    <property type="entry name" value="PEPTIDYL-TRNA HYDROLASE"/>
    <property type="match status" value="1"/>
</dbReference>
<comment type="caution">
    <text evidence="9">The sequence shown here is derived from an EMBL/GenBank/DDBJ whole genome shotgun (WGS) entry which is preliminary data.</text>
</comment>
<dbReference type="InterPro" id="IPR001328">
    <property type="entry name" value="Pept_tRNA_hydro"/>
</dbReference>
<gene>
    <name evidence="9" type="ORF">UU74_C0001G0012</name>
</gene>
<comment type="similarity">
    <text evidence="5 8">Belongs to the PTH family.</text>
</comment>
<evidence type="ECO:0000256" key="1">
    <source>
        <dbReference type="ARBA" id="ARBA00013260"/>
    </source>
</evidence>
<dbReference type="PANTHER" id="PTHR17224:SF1">
    <property type="entry name" value="PEPTIDYL-TRNA HYDROLASE"/>
    <property type="match status" value="1"/>
</dbReference>
<evidence type="ECO:0000256" key="5">
    <source>
        <dbReference type="ARBA" id="ARBA00038063"/>
    </source>
</evidence>
<evidence type="ECO:0000256" key="4">
    <source>
        <dbReference type="ARBA" id="ARBA00022884"/>
    </source>
</evidence>
<evidence type="ECO:0000256" key="8">
    <source>
        <dbReference type="RuleBase" id="RU004320"/>
    </source>
</evidence>
<comment type="catalytic activity">
    <reaction evidence="7">
        <text>an N-acyl-L-alpha-aminoacyl-tRNA + H2O = an N-acyl-L-amino acid + a tRNA + H(+)</text>
        <dbReference type="Rhea" id="RHEA:54448"/>
        <dbReference type="Rhea" id="RHEA-COMP:10123"/>
        <dbReference type="Rhea" id="RHEA-COMP:13883"/>
        <dbReference type="ChEBI" id="CHEBI:15377"/>
        <dbReference type="ChEBI" id="CHEBI:15378"/>
        <dbReference type="ChEBI" id="CHEBI:59874"/>
        <dbReference type="ChEBI" id="CHEBI:78442"/>
        <dbReference type="ChEBI" id="CHEBI:138191"/>
        <dbReference type="EC" id="3.1.1.29"/>
    </reaction>
</comment>
<evidence type="ECO:0000256" key="2">
    <source>
        <dbReference type="ARBA" id="ARBA00022555"/>
    </source>
</evidence>
<keyword evidence="2" id="KW-0820">tRNA-binding</keyword>
<dbReference type="PROSITE" id="PS01195">
    <property type="entry name" value="PEPT_TRNA_HYDROL_1"/>
    <property type="match status" value="1"/>
</dbReference>
<dbReference type="InterPro" id="IPR036416">
    <property type="entry name" value="Pept_tRNA_hydro_sf"/>
</dbReference>
<sequence length="167" mass="19004">MLHRIKEMKLIIGLGNPGVSYSETRHNIGHMVIDKLQLVKIPGAIIKKTGVFMNESGSFVKKLITDHKILASALYVIHDDLDIPIGEYKIQFARGPKDHNGLKSIDENLGTDEYWHVRIGVDNRPSDNRPMGEEYVLQNFSDEEKVIIDRIIKEVCKKLETLLINTN</sequence>
<name>A0A0G0X198_9BACT</name>
<dbReference type="EC" id="3.1.1.29" evidence="1 7"/>
<evidence type="ECO:0000313" key="9">
    <source>
        <dbReference type="EMBL" id="KKS18780.1"/>
    </source>
</evidence>
<evidence type="ECO:0000313" key="10">
    <source>
        <dbReference type="Proteomes" id="UP000033969"/>
    </source>
</evidence>
<evidence type="ECO:0000256" key="7">
    <source>
        <dbReference type="RuleBase" id="RU000673"/>
    </source>
</evidence>
<evidence type="ECO:0000256" key="3">
    <source>
        <dbReference type="ARBA" id="ARBA00022801"/>
    </source>
</evidence>
<reference evidence="9 10" key="1">
    <citation type="journal article" date="2015" name="Nature">
        <title>rRNA introns, odd ribosomes, and small enigmatic genomes across a large radiation of phyla.</title>
        <authorList>
            <person name="Brown C.T."/>
            <person name="Hug L.A."/>
            <person name="Thomas B.C."/>
            <person name="Sharon I."/>
            <person name="Castelle C.J."/>
            <person name="Singh A."/>
            <person name="Wilkins M.J."/>
            <person name="Williams K.H."/>
            <person name="Banfield J.F."/>
        </authorList>
    </citation>
    <scope>NUCLEOTIDE SEQUENCE [LARGE SCALE GENOMIC DNA]</scope>
</reference>
<dbReference type="SUPFAM" id="SSF53178">
    <property type="entry name" value="Peptidyl-tRNA hydrolase-like"/>
    <property type="match status" value="1"/>
</dbReference>
<keyword evidence="3 7" id="KW-0378">Hydrolase</keyword>
<dbReference type="PATRIC" id="fig|1618556.3.peg.12"/>
<dbReference type="EMBL" id="LCBU01000001">
    <property type="protein sequence ID" value="KKS18780.1"/>
    <property type="molecule type" value="Genomic_DNA"/>
</dbReference>
<protein>
    <recommendedName>
        <fullName evidence="6 7">Peptidyl-tRNA hydrolase</fullName>
        <ecNumber evidence="1 7">3.1.1.29</ecNumber>
    </recommendedName>
</protein>
<dbReference type="AlphaFoldDB" id="A0A0G0X198"/>
<accession>A0A0G0X198</accession>
<dbReference type="GO" id="GO:0004045">
    <property type="term" value="F:peptidyl-tRNA hydrolase activity"/>
    <property type="evidence" value="ECO:0007669"/>
    <property type="project" value="UniProtKB-EC"/>
</dbReference>
<dbReference type="InterPro" id="IPR018171">
    <property type="entry name" value="Pept_tRNA_hydro_CS"/>
</dbReference>
<dbReference type="GO" id="GO:0000049">
    <property type="term" value="F:tRNA binding"/>
    <property type="evidence" value="ECO:0007669"/>
    <property type="project" value="UniProtKB-KW"/>
</dbReference>
<dbReference type="Pfam" id="PF01195">
    <property type="entry name" value="Pept_tRNA_hydro"/>
    <property type="match status" value="1"/>
</dbReference>
<evidence type="ECO:0000256" key="6">
    <source>
        <dbReference type="ARBA" id="ARBA00050038"/>
    </source>
</evidence>
<organism evidence="9 10">
    <name type="scientific">Candidatus Woesebacteria bacterium GW2011_GWA1_41_7</name>
    <dbReference type="NCBI Taxonomy" id="1618556"/>
    <lineage>
        <taxon>Bacteria</taxon>
        <taxon>Candidatus Woeseibacteriota</taxon>
    </lineage>
</organism>
<proteinExistence type="inferred from homology"/>
<dbReference type="CDD" id="cd00462">
    <property type="entry name" value="PTH"/>
    <property type="match status" value="1"/>
</dbReference>